<name>A0A0M3HQJ9_ASCLU</name>
<dbReference type="InterPro" id="IPR006145">
    <property type="entry name" value="PsdUridine_synth_RsuA/RluA"/>
</dbReference>
<dbReference type="CDD" id="cd02869">
    <property type="entry name" value="PseudoU_synth_RluA_like"/>
    <property type="match status" value="1"/>
</dbReference>
<reference evidence="10" key="1">
    <citation type="submission" date="2017-02" db="UniProtKB">
        <authorList>
            <consortium name="WormBaseParasite"/>
        </authorList>
    </citation>
    <scope>IDENTIFICATION</scope>
</reference>
<evidence type="ECO:0000256" key="4">
    <source>
        <dbReference type="ARBA" id="ARBA00023235"/>
    </source>
</evidence>
<dbReference type="GO" id="GO:0003723">
    <property type="term" value="F:RNA binding"/>
    <property type="evidence" value="ECO:0007669"/>
    <property type="project" value="InterPro"/>
</dbReference>
<comment type="similarity">
    <text evidence="3">Belongs to the pseudouridine synthase RluA family.</text>
</comment>
<comment type="catalytic activity">
    <reaction evidence="2">
        <text>uridine in 5S rRNA = pseudouridine in 5S rRNA</text>
        <dbReference type="Rhea" id="RHEA:47036"/>
        <dbReference type="Rhea" id="RHEA-COMP:11730"/>
        <dbReference type="Rhea" id="RHEA-COMP:11731"/>
        <dbReference type="ChEBI" id="CHEBI:65314"/>
        <dbReference type="ChEBI" id="CHEBI:65315"/>
    </reaction>
</comment>
<evidence type="ECO:0000256" key="2">
    <source>
        <dbReference type="ARBA" id="ARBA00001896"/>
    </source>
</evidence>
<protein>
    <recommendedName>
        <fullName evidence="6">Pseudouridylate synthase RPUSD4, mitochondrial</fullName>
    </recommendedName>
    <alternativeName>
        <fullName evidence="7">RNA pseudouridylate synthase domain-containing protein 4</fullName>
    </alternativeName>
</protein>
<dbReference type="InterPro" id="IPR050188">
    <property type="entry name" value="RluA_PseudoU_synthase"/>
</dbReference>
<dbReference type="WBParaSite" id="ALUE_0000439101-mRNA-1">
    <property type="protein sequence ID" value="ALUE_0000439101-mRNA-1"/>
    <property type="gene ID" value="ALUE_0000439101"/>
</dbReference>
<evidence type="ECO:0000256" key="6">
    <source>
        <dbReference type="ARBA" id="ARBA00039953"/>
    </source>
</evidence>
<evidence type="ECO:0000259" key="8">
    <source>
        <dbReference type="Pfam" id="PF00849"/>
    </source>
</evidence>
<dbReference type="PANTHER" id="PTHR21600">
    <property type="entry name" value="MITOCHONDRIAL RNA PSEUDOURIDINE SYNTHASE"/>
    <property type="match status" value="1"/>
</dbReference>
<feature type="domain" description="Pseudouridine synthase RsuA/RluA-like" evidence="8">
    <location>
        <begin position="283"/>
        <end position="437"/>
    </location>
</feature>
<dbReference type="AlphaFoldDB" id="A0A0M3HQJ9"/>
<keyword evidence="9" id="KW-1185">Reference proteome</keyword>
<evidence type="ECO:0000256" key="3">
    <source>
        <dbReference type="ARBA" id="ARBA00010876"/>
    </source>
</evidence>
<dbReference type="GO" id="GO:0009982">
    <property type="term" value="F:pseudouridine synthase activity"/>
    <property type="evidence" value="ECO:0007669"/>
    <property type="project" value="InterPro"/>
</dbReference>
<comment type="catalytic activity">
    <reaction evidence="5">
        <text>a uridine in tRNA = a pseudouridine in tRNA</text>
        <dbReference type="Rhea" id="RHEA:54572"/>
        <dbReference type="Rhea" id="RHEA-COMP:13339"/>
        <dbReference type="Rhea" id="RHEA-COMP:13934"/>
        <dbReference type="ChEBI" id="CHEBI:65314"/>
        <dbReference type="ChEBI" id="CHEBI:65315"/>
    </reaction>
</comment>
<dbReference type="PANTHER" id="PTHR21600:SF83">
    <property type="entry name" value="PSEUDOURIDYLATE SYNTHASE RPUSD4, MITOCHONDRIAL"/>
    <property type="match status" value="1"/>
</dbReference>
<evidence type="ECO:0000313" key="10">
    <source>
        <dbReference type="WBParaSite" id="ALUE_0000439101-mRNA-1"/>
    </source>
</evidence>
<dbReference type="InterPro" id="IPR020103">
    <property type="entry name" value="PsdUridine_synth_cat_dom_sf"/>
</dbReference>
<dbReference type="Proteomes" id="UP000036681">
    <property type="component" value="Unplaced"/>
</dbReference>
<dbReference type="SUPFAM" id="SSF55120">
    <property type="entry name" value="Pseudouridine synthase"/>
    <property type="match status" value="1"/>
</dbReference>
<proteinExistence type="inferred from homology"/>
<dbReference type="GO" id="GO:0001522">
    <property type="term" value="P:pseudouridine synthesis"/>
    <property type="evidence" value="ECO:0007669"/>
    <property type="project" value="InterPro"/>
</dbReference>
<accession>A0A0M3HQJ9</accession>
<dbReference type="Pfam" id="PF00849">
    <property type="entry name" value="PseudoU_synth_2"/>
    <property type="match status" value="1"/>
</dbReference>
<organism evidence="9 10">
    <name type="scientific">Ascaris lumbricoides</name>
    <name type="common">Giant roundworm</name>
    <dbReference type="NCBI Taxonomy" id="6252"/>
    <lineage>
        <taxon>Eukaryota</taxon>
        <taxon>Metazoa</taxon>
        <taxon>Ecdysozoa</taxon>
        <taxon>Nematoda</taxon>
        <taxon>Chromadorea</taxon>
        <taxon>Rhabditida</taxon>
        <taxon>Spirurina</taxon>
        <taxon>Ascaridomorpha</taxon>
        <taxon>Ascaridoidea</taxon>
        <taxon>Ascarididae</taxon>
        <taxon>Ascaris</taxon>
    </lineage>
</organism>
<evidence type="ECO:0000256" key="7">
    <source>
        <dbReference type="ARBA" id="ARBA00041563"/>
    </source>
</evidence>
<dbReference type="Gene3D" id="3.30.2350.10">
    <property type="entry name" value="Pseudouridine synthase"/>
    <property type="match status" value="1"/>
</dbReference>
<evidence type="ECO:0000256" key="1">
    <source>
        <dbReference type="ARBA" id="ARBA00001166"/>
    </source>
</evidence>
<evidence type="ECO:0000313" key="9">
    <source>
        <dbReference type="Proteomes" id="UP000036681"/>
    </source>
</evidence>
<comment type="catalytic activity">
    <reaction evidence="1">
        <text>a uridine in mRNA = a pseudouridine in mRNA</text>
        <dbReference type="Rhea" id="RHEA:56644"/>
        <dbReference type="Rhea" id="RHEA-COMP:14658"/>
        <dbReference type="Rhea" id="RHEA-COMP:14659"/>
        <dbReference type="ChEBI" id="CHEBI:65314"/>
        <dbReference type="ChEBI" id="CHEBI:65315"/>
    </reaction>
</comment>
<keyword evidence="4" id="KW-0413">Isomerase</keyword>
<sequence>MKTDEDEDDFFGIERITNSPLPRHMLAKSSKKRKIPSEVGFIESQYFGELKDGDDSDMIRSEKTDGASFIEQQFFSYTPSALPTRDRSAAGNNDIKGDVKLTEERVSGDEKTEELDYLSQQLLIRHRGQNPPSSFTGFDPYNGSAVKNAAAETNTRKSHSKRVEVTKPIGEIVEEVDFISQHSIDSNPGQQTMSTFPILNVDSDSAAKQQPLQKRRQEKLDKQKLESAVNSRRVVISEPKLIPEEETTGLNRILDLIEPVWKMNDAELVELMCKRIIYEDDDLLAFDKPYQMAYSGSKAGQAQMDRILQNLKASIAPEVQRLCLVKSLDKDLTGVILFAKNELVQKSIMEKYKDGAVEQRYRTIVRGVPEENEAIINIPLVKKSYKQNFIMRPLMPNSKVRPFHVTTEYRVIKDNGECSSLQCIIRNDISHQVRSHLGLGLGCPIIGDFKYSGYKEFRPPKLPSGTMQRLQLTGNQYRRLPMYLHLSEVSIPVASSGSRTINIRSPLPAFFAYTLRKLRLFKI</sequence>
<evidence type="ECO:0000256" key="5">
    <source>
        <dbReference type="ARBA" id="ARBA00036943"/>
    </source>
</evidence>